<accession>A0A543NNI2</accession>
<evidence type="ECO:0000313" key="2">
    <source>
        <dbReference type="EMBL" id="TQN33394.1"/>
    </source>
</evidence>
<reference evidence="2 3" key="1">
    <citation type="submission" date="2019-06" db="EMBL/GenBank/DDBJ databases">
        <title>Sequencing the genomes of 1000 actinobacteria strains.</title>
        <authorList>
            <person name="Klenk H.-P."/>
        </authorList>
    </citation>
    <scope>NUCLEOTIDE SEQUENCE [LARGE SCALE GENOMIC DNA]</scope>
    <source>
        <strain evidence="2 3">DSM 45015</strain>
    </source>
</reference>
<feature type="domain" description="DUF397" evidence="1">
    <location>
        <begin position="6"/>
        <end position="57"/>
    </location>
</feature>
<dbReference type="AlphaFoldDB" id="A0A543NNI2"/>
<dbReference type="InterPro" id="IPR007278">
    <property type="entry name" value="DUF397"/>
</dbReference>
<proteinExistence type="predicted"/>
<dbReference type="Proteomes" id="UP000317422">
    <property type="component" value="Unassembled WGS sequence"/>
</dbReference>
<dbReference type="EMBL" id="VFQC01000001">
    <property type="protein sequence ID" value="TQN33394.1"/>
    <property type="molecule type" value="Genomic_DNA"/>
</dbReference>
<dbReference type="Pfam" id="PF04149">
    <property type="entry name" value="DUF397"/>
    <property type="match status" value="1"/>
</dbReference>
<comment type="caution">
    <text evidence="2">The sequence shown here is derived from an EMBL/GenBank/DDBJ whole genome shotgun (WGS) entry which is preliminary data.</text>
</comment>
<keyword evidence="3" id="KW-1185">Reference proteome</keyword>
<protein>
    <submittedName>
        <fullName evidence="2">Uncharacterized protein DUF397</fullName>
    </submittedName>
</protein>
<gene>
    <name evidence="2" type="ORF">FHX37_3409</name>
</gene>
<evidence type="ECO:0000313" key="3">
    <source>
        <dbReference type="Proteomes" id="UP000317422"/>
    </source>
</evidence>
<evidence type="ECO:0000259" key="1">
    <source>
        <dbReference type="Pfam" id="PF04149"/>
    </source>
</evidence>
<sequence length="61" mass="6990">MHEMHEWRTSSYSQNGGQCVEVRDHAAGADVRDTQNRRAGHLSFSASEWRAFLDEVRSGRL</sequence>
<name>A0A543NNI2_9ACTN</name>
<organism evidence="2 3">
    <name type="scientific">Haloactinospora alba</name>
    <dbReference type="NCBI Taxonomy" id="405555"/>
    <lineage>
        <taxon>Bacteria</taxon>
        <taxon>Bacillati</taxon>
        <taxon>Actinomycetota</taxon>
        <taxon>Actinomycetes</taxon>
        <taxon>Streptosporangiales</taxon>
        <taxon>Nocardiopsidaceae</taxon>
        <taxon>Haloactinospora</taxon>
    </lineage>
</organism>